<dbReference type="InterPro" id="IPR036430">
    <property type="entry name" value="RNase_T2-like_sf"/>
</dbReference>
<dbReference type="InterPro" id="IPR001568">
    <property type="entry name" value="RNase_T2-like"/>
</dbReference>
<keyword evidence="4" id="KW-1185">Reference proteome</keyword>
<sequence length="172" mass="19772">MATFLFIATFMLIVFASFVRCPPPSLPKPPFAVVAFEWPMALCTIKHGCNKTPPANLRLHGVWPTHGNGSRMEYCTNHPFSGSALNDIRKDLLYYWPSYYQPENQFWKYEWEKHGTCSGQPVKEYFQNSMTLFTKMYQRIFTTLVRNGKCSEYGTGRTFRSALALSSRANVS</sequence>
<keyword evidence="3" id="KW-0732">Signal</keyword>
<dbReference type="InterPro" id="IPR033130">
    <property type="entry name" value="RNase_T2_His_AS_2"/>
</dbReference>
<dbReference type="RefSeq" id="XP_056690248.1">
    <property type="nucleotide sequence ID" value="XM_056834270.1"/>
</dbReference>
<dbReference type="SUPFAM" id="SSF55895">
    <property type="entry name" value="Ribonuclease Rh-like"/>
    <property type="match status" value="1"/>
</dbReference>
<name>A0ABM3R3P7_SPIOL</name>
<dbReference type="PANTHER" id="PTHR11240:SF22">
    <property type="entry name" value="RIBONUCLEASE T2"/>
    <property type="match status" value="1"/>
</dbReference>
<organism evidence="4 5">
    <name type="scientific">Spinacia oleracea</name>
    <name type="common">Spinach</name>
    <dbReference type="NCBI Taxonomy" id="3562"/>
    <lineage>
        <taxon>Eukaryota</taxon>
        <taxon>Viridiplantae</taxon>
        <taxon>Streptophyta</taxon>
        <taxon>Embryophyta</taxon>
        <taxon>Tracheophyta</taxon>
        <taxon>Spermatophyta</taxon>
        <taxon>Magnoliopsida</taxon>
        <taxon>eudicotyledons</taxon>
        <taxon>Gunneridae</taxon>
        <taxon>Pentapetalae</taxon>
        <taxon>Caryophyllales</taxon>
        <taxon>Chenopodiaceae</taxon>
        <taxon>Chenopodioideae</taxon>
        <taxon>Anserineae</taxon>
        <taxon>Spinacia</taxon>
    </lineage>
</organism>
<evidence type="ECO:0000256" key="1">
    <source>
        <dbReference type="ARBA" id="ARBA00007469"/>
    </source>
</evidence>
<proteinExistence type="inferred from homology"/>
<evidence type="ECO:0000256" key="2">
    <source>
        <dbReference type="RuleBase" id="RU004328"/>
    </source>
</evidence>
<protein>
    <submittedName>
        <fullName evidence="5">Ribonuclease 3-like</fullName>
    </submittedName>
</protein>
<dbReference type="Proteomes" id="UP000813463">
    <property type="component" value="Chromosome 1"/>
</dbReference>
<feature type="signal peptide" evidence="3">
    <location>
        <begin position="1"/>
        <end position="16"/>
    </location>
</feature>
<dbReference type="Pfam" id="PF00445">
    <property type="entry name" value="Ribonuclease_T2"/>
    <property type="match status" value="1"/>
</dbReference>
<reference evidence="4" key="1">
    <citation type="journal article" date="2021" name="Nat. Commun.">
        <title>Genomic analyses provide insights into spinach domestication and the genetic basis of agronomic traits.</title>
        <authorList>
            <person name="Cai X."/>
            <person name="Sun X."/>
            <person name="Xu C."/>
            <person name="Sun H."/>
            <person name="Wang X."/>
            <person name="Ge C."/>
            <person name="Zhang Z."/>
            <person name="Wang Q."/>
            <person name="Fei Z."/>
            <person name="Jiao C."/>
            <person name="Wang Q."/>
        </authorList>
    </citation>
    <scope>NUCLEOTIDE SEQUENCE [LARGE SCALE GENOMIC DNA]</scope>
    <source>
        <strain evidence="4">cv. Varoflay</strain>
    </source>
</reference>
<gene>
    <name evidence="5" type="primary">LOC130465491</name>
</gene>
<reference evidence="5" key="2">
    <citation type="submission" date="2025-08" db="UniProtKB">
        <authorList>
            <consortium name="RefSeq"/>
        </authorList>
    </citation>
    <scope>IDENTIFICATION</scope>
    <source>
        <tissue evidence="5">Leaf</tissue>
    </source>
</reference>
<dbReference type="PANTHER" id="PTHR11240">
    <property type="entry name" value="RIBONUCLEASE T2"/>
    <property type="match status" value="1"/>
</dbReference>
<feature type="chain" id="PRO_5046728337" evidence="3">
    <location>
        <begin position="17"/>
        <end position="172"/>
    </location>
</feature>
<evidence type="ECO:0000313" key="4">
    <source>
        <dbReference type="Proteomes" id="UP000813463"/>
    </source>
</evidence>
<dbReference type="GeneID" id="130465491"/>
<comment type="similarity">
    <text evidence="1 2">Belongs to the RNase T2 family.</text>
</comment>
<dbReference type="Gene3D" id="3.90.730.10">
    <property type="entry name" value="Ribonuclease T2-like"/>
    <property type="match status" value="1"/>
</dbReference>
<evidence type="ECO:0000256" key="3">
    <source>
        <dbReference type="SAM" id="SignalP"/>
    </source>
</evidence>
<dbReference type="PROSITE" id="PS00531">
    <property type="entry name" value="RNASE_T2_2"/>
    <property type="match status" value="1"/>
</dbReference>
<evidence type="ECO:0000313" key="5">
    <source>
        <dbReference type="RefSeq" id="XP_056690248.1"/>
    </source>
</evidence>
<accession>A0ABM3R3P7</accession>